<organism evidence="1 2">
    <name type="scientific">Bauhinia variegata</name>
    <name type="common">Purple orchid tree</name>
    <name type="synonym">Phanera variegata</name>
    <dbReference type="NCBI Taxonomy" id="167791"/>
    <lineage>
        <taxon>Eukaryota</taxon>
        <taxon>Viridiplantae</taxon>
        <taxon>Streptophyta</taxon>
        <taxon>Embryophyta</taxon>
        <taxon>Tracheophyta</taxon>
        <taxon>Spermatophyta</taxon>
        <taxon>Magnoliopsida</taxon>
        <taxon>eudicotyledons</taxon>
        <taxon>Gunneridae</taxon>
        <taxon>Pentapetalae</taxon>
        <taxon>rosids</taxon>
        <taxon>fabids</taxon>
        <taxon>Fabales</taxon>
        <taxon>Fabaceae</taxon>
        <taxon>Cercidoideae</taxon>
        <taxon>Cercideae</taxon>
        <taxon>Bauhiniinae</taxon>
        <taxon>Bauhinia</taxon>
    </lineage>
</organism>
<dbReference type="Proteomes" id="UP000828941">
    <property type="component" value="Chromosome 13"/>
</dbReference>
<keyword evidence="2" id="KW-1185">Reference proteome</keyword>
<proteinExistence type="predicted"/>
<name>A0ACB9KMA5_BAUVA</name>
<dbReference type="EMBL" id="CM039438">
    <property type="protein sequence ID" value="KAI4298394.1"/>
    <property type="molecule type" value="Genomic_DNA"/>
</dbReference>
<sequence>MGPIVSFGNVSTTQKNQAVELGASCFSWEEFQQLGNLDWDLPSKKRAEICAIMYTRGTTAEVLSIDQLLLLIEKVGTEQDAFFSFFPLAHVYDHITESYCIYKGSSIGFWQGEVRFLMEDIQALKPTIFCGVPRVFDRIYAGLAEGCGGFFSAIANVFSMVGTVGVSMTNIEARLESVP</sequence>
<protein>
    <submittedName>
        <fullName evidence="1">Uncharacterized protein</fullName>
    </submittedName>
</protein>
<evidence type="ECO:0000313" key="2">
    <source>
        <dbReference type="Proteomes" id="UP000828941"/>
    </source>
</evidence>
<evidence type="ECO:0000313" key="1">
    <source>
        <dbReference type="EMBL" id="KAI4298394.1"/>
    </source>
</evidence>
<gene>
    <name evidence="1" type="ORF">L6164_031960</name>
</gene>
<comment type="caution">
    <text evidence="1">The sequence shown here is derived from an EMBL/GenBank/DDBJ whole genome shotgun (WGS) entry which is preliminary data.</text>
</comment>
<accession>A0ACB9KMA5</accession>
<reference evidence="1 2" key="1">
    <citation type="journal article" date="2022" name="DNA Res.">
        <title>Chromosomal-level genome assembly of the orchid tree Bauhinia variegata (Leguminosae; Cercidoideae) supports the allotetraploid origin hypothesis of Bauhinia.</title>
        <authorList>
            <person name="Zhong Y."/>
            <person name="Chen Y."/>
            <person name="Zheng D."/>
            <person name="Pang J."/>
            <person name="Liu Y."/>
            <person name="Luo S."/>
            <person name="Meng S."/>
            <person name="Qian L."/>
            <person name="Wei D."/>
            <person name="Dai S."/>
            <person name="Zhou R."/>
        </authorList>
    </citation>
    <scope>NUCLEOTIDE SEQUENCE [LARGE SCALE GENOMIC DNA]</scope>
    <source>
        <strain evidence="1">BV-YZ2020</strain>
    </source>
</reference>